<keyword evidence="3 4" id="KW-0285">Flavoprotein</keyword>
<dbReference type="SUPFAM" id="SSF52507">
    <property type="entry name" value="Homo-oligomeric flavin-containing Cys decarboxylases, HFCD"/>
    <property type="match status" value="1"/>
</dbReference>
<feature type="region of interest" description="Phosphopantothenoylcysteine decarboxylase" evidence="3">
    <location>
        <begin position="1"/>
        <end position="190"/>
    </location>
</feature>
<dbReference type="EC" id="6.3.2.5" evidence="3"/>
<evidence type="ECO:0000313" key="9">
    <source>
        <dbReference type="Proteomes" id="UP000190541"/>
    </source>
</evidence>
<dbReference type="RefSeq" id="WP_079717101.1">
    <property type="nucleotide sequence ID" value="NZ_FUYS01000005.1"/>
</dbReference>
<keyword evidence="3" id="KW-0511">Multifunctional enzyme</keyword>
<comment type="catalytic activity">
    <reaction evidence="3 4">
        <text>N-[(R)-4-phosphopantothenoyl]-L-cysteine + H(+) = (R)-4'-phosphopantetheine + CO2</text>
        <dbReference type="Rhea" id="RHEA:16793"/>
        <dbReference type="ChEBI" id="CHEBI:15378"/>
        <dbReference type="ChEBI" id="CHEBI:16526"/>
        <dbReference type="ChEBI" id="CHEBI:59458"/>
        <dbReference type="ChEBI" id="CHEBI:61723"/>
        <dbReference type="EC" id="4.1.1.36"/>
    </reaction>
</comment>
<dbReference type="EMBL" id="FUYS01000005">
    <property type="protein sequence ID" value="SKB63784.1"/>
    <property type="molecule type" value="Genomic_DNA"/>
</dbReference>
<evidence type="ECO:0000313" key="8">
    <source>
        <dbReference type="EMBL" id="SKB63784.1"/>
    </source>
</evidence>
<feature type="region of interest" description="Phosphopantothenate--cysteine ligase" evidence="3">
    <location>
        <begin position="191"/>
        <end position="411"/>
    </location>
</feature>
<dbReference type="InterPro" id="IPR036551">
    <property type="entry name" value="Flavin_trans-like"/>
</dbReference>
<keyword evidence="1 3" id="KW-0210">Decarboxylase</keyword>
<dbReference type="GO" id="GO:0004632">
    <property type="term" value="F:phosphopantothenate--cysteine ligase activity"/>
    <property type="evidence" value="ECO:0007669"/>
    <property type="project" value="UniProtKB-UniRule"/>
</dbReference>
<dbReference type="STRING" id="623280.SAMN05660226_02420"/>
<dbReference type="GO" id="GO:0004633">
    <property type="term" value="F:phosphopantothenoylcysteine decarboxylase activity"/>
    <property type="evidence" value="ECO:0007669"/>
    <property type="project" value="UniProtKB-UniRule"/>
</dbReference>
<dbReference type="InterPro" id="IPR007085">
    <property type="entry name" value="DNA/pantothenate-metab_flavo_C"/>
</dbReference>
<protein>
    <recommendedName>
        <fullName evidence="3">Coenzyme A biosynthesis bifunctional protein CoaBC</fullName>
    </recommendedName>
    <alternativeName>
        <fullName evidence="3">DNA/pantothenate metabolism flavoprotein</fullName>
    </alternativeName>
    <alternativeName>
        <fullName evidence="3">Phosphopantothenoylcysteine synthetase/decarboxylase</fullName>
        <shortName evidence="3">PPCS-PPCDC</shortName>
    </alternativeName>
    <domain>
        <recommendedName>
            <fullName evidence="3">Phosphopantothenoylcysteine decarboxylase</fullName>
            <shortName evidence="3">PPC decarboxylase</shortName>
            <shortName evidence="3">PPC-DC</shortName>
            <ecNumber evidence="3">4.1.1.36</ecNumber>
        </recommendedName>
        <alternativeName>
            <fullName evidence="3">CoaC</fullName>
        </alternativeName>
    </domain>
    <domain>
        <recommendedName>
            <fullName evidence="3">Phosphopantothenate--cysteine ligase</fullName>
            <ecNumber evidence="3">6.3.2.5</ecNumber>
        </recommendedName>
        <alternativeName>
            <fullName evidence="3">CoaB</fullName>
        </alternativeName>
        <alternativeName>
            <fullName evidence="3">Phosphopantothenoylcysteine synthetase</fullName>
            <shortName evidence="3">PPC synthetase</shortName>
            <shortName evidence="3">PPC-S</shortName>
        </alternativeName>
    </domain>
</protein>
<dbReference type="SUPFAM" id="SSF102645">
    <property type="entry name" value="CoaB-like"/>
    <property type="match status" value="1"/>
</dbReference>
<dbReference type="GO" id="GO:0015937">
    <property type="term" value="P:coenzyme A biosynthetic process"/>
    <property type="evidence" value="ECO:0007669"/>
    <property type="project" value="UniProtKB-UniRule"/>
</dbReference>
<comment type="function">
    <text evidence="4">Catalyzes two steps in the biosynthesis of coenzyme A. In the first step cysteine is conjugated to 4'-phosphopantothenate to form 4-phosphopantothenoylcysteine, in the latter compound is decarboxylated to form 4'-phosphopantotheine.</text>
</comment>
<accession>A0A1T5CWH5</accession>
<dbReference type="Gene3D" id="3.40.50.10300">
    <property type="entry name" value="CoaB-like"/>
    <property type="match status" value="1"/>
</dbReference>
<dbReference type="InterPro" id="IPR005252">
    <property type="entry name" value="CoaBC"/>
</dbReference>
<keyword evidence="3" id="KW-0460">Magnesium</keyword>
<keyword evidence="5" id="KW-1133">Transmembrane helix</keyword>
<comment type="caution">
    <text evidence="3">Lacks conserved residue(s) required for the propagation of feature annotation.</text>
</comment>
<keyword evidence="5" id="KW-0812">Transmembrane</keyword>
<feature type="transmembrane region" description="Helical" evidence="5">
    <location>
        <begin position="7"/>
        <end position="29"/>
    </location>
</feature>
<dbReference type="Proteomes" id="UP000190541">
    <property type="component" value="Unassembled WGS sequence"/>
</dbReference>
<keyword evidence="5" id="KW-0472">Membrane</keyword>
<evidence type="ECO:0000256" key="4">
    <source>
        <dbReference type="RuleBase" id="RU364078"/>
    </source>
</evidence>
<dbReference type="GO" id="GO:0046872">
    <property type="term" value="F:metal ion binding"/>
    <property type="evidence" value="ECO:0007669"/>
    <property type="project" value="UniProtKB-KW"/>
</dbReference>
<proteinExistence type="inferred from homology"/>
<keyword evidence="3 4" id="KW-0436">Ligase</keyword>
<dbReference type="HAMAP" id="MF_02225">
    <property type="entry name" value="CoaBC"/>
    <property type="match status" value="1"/>
</dbReference>
<reference evidence="8 9" key="1">
    <citation type="submission" date="2017-02" db="EMBL/GenBank/DDBJ databases">
        <authorList>
            <person name="Peterson S.W."/>
        </authorList>
    </citation>
    <scope>NUCLEOTIDE SEQUENCE [LARGE SCALE GENOMIC DNA]</scope>
    <source>
        <strain evidence="8 9">DSM 22899</strain>
    </source>
</reference>
<sequence length="411" mass="43305">MSIRGKHILLGVCGSIAAYKAAFLVRLFVKSGAHVQVVMTPDATQFITPLTLATLSGKPVLVDYFDAATGTWNNHVHLALAADAIVVAPASANTLAKFAQGLCDNLLCAVYLSAKSPVFIAPAMDLDMWAHGSTQANIARLRSYGNRIIPPGQGELASGLEGEGRLAEPEDILATLEAYFGETQPLAGKKALVTAGPTYEAIDPVRYIGNHSSGKMGYALAARLSLLGADVTLVSGPTHLKPPAGVTYIAVTSAGEMLDACLTHFAQSAITVMSAAVADYTPTTVADRKIKKGDDAGMIIELTRTTDILATLGQRKQKGQVLVGFALETHDELDHAKEKLQKKNLDFIVLNSARDEGAGFANDTNKITIIDRNGSMEAFGLKPKQDVARDICARIIPLLETSAGSNPGGPA</sequence>
<keyword evidence="2 3" id="KW-0456">Lyase</keyword>
<dbReference type="InterPro" id="IPR035929">
    <property type="entry name" value="CoaB-like_sf"/>
</dbReference>
<feature type="binding site" evidence="3">
    <location>
        <position position="289"/>
    </location>
    <ligand>
        <name>CTP</name>
        <dbReference type="ChEBI" id="CHEBI:37563"/>
    </ligand>
</feature>
<evidence type="ECO:0000259" key="6">
    <source>
        <dbReference type="Pfam" id="PF02441"/>
    </source>
</evidence>
<gene>
    <name evidence="3" type="primary">coaBC</name>
    <name evidence="8" type="ORF">SAMN05660226_02420</name>
</gene>
<dbReference type="AlphaFoldDB" id="A0A1T5CWH5"/>
<evidence type="ECO:0000256" key="1">
    <source>
        <dbReference type="ARBA" id="ARBA00022793"/>
    </source>
</evidence>
<comment type="similarity">
    <text evidence="3 4">In the N-terminal section; belongs to the HFCD (homo-oligomeric flavin containing Cys decarboxylase) superfamily.</text>
</comment>
<dbReference type="PANTHER" id="PTHR14359">
    <property type="entry name" value="HOMO-OLIGOMERIC FLAVIN CONTAINING CYS DECARBOXYLASE FAMILY"/>
    <property type="match status" value="1"/>
</dbReference>
<dbReference type="Gene3D" id="3.40.50.1950">
    <property type="entry name" value="Flavin prenyltransferase-like"/>
    <property type="match status" value="1"/>
</dbReference>
<comment type="similarity">
    <text evidence="3 4">In the C-terminal section; belongs to the PPC synthetase family.</text>
</comment>
<evidence type="ECO:0000256" key="5">
    <source>
        <dbReference type="SAM" id="Phobius"/>
    </source>
</evidence>
<dbReference type="PANTHER" id="PTHR14359:SF6">
    <property type="entry name" value="PHOSPHOPANTOTHENOYLCYSTEINE DECARBOXYLASE"/>
    <property type="match status" value="1"/>
</dbReference>
<feature type="binding site" evidence="3">
    <location>
        <position position="343"/>
    </location>
    <ligand>
        <name>CTP</name>
        <dbReference type="ChEBI" id="CHEBI:37563"/>
    </ligand>
</feature>
<comment type="function">
    <text evidence="3">Catalyzes two sequential steps in the biosynthesis of coenzyme A. In the first step cysteine is conjugated to 4'-phosphopantothenate to form 4-phosphopantothenoylcysteine. In the second step the latter compound is decarboxylated to form 4'-phosphopantotheine.</text>
</comment>
<dbReference type="EC" id="4.1.1.36" evidence="3"/>
<dbReference type="GO" id="GO:0015941">
    <property type="term" value="P:pantothenate catabolic process"/>
    <property type="evidence" value="ECO:0007669"/>
    <property type="project" value="InterPro"/>
</dbReference>
<organism evidence="8 9">
    <name type="scientific">Parapedobacter luteus</name>
    <dbReference type="NCBI Taxonomy" id="623280"/>
    <lineage>
        <taxon>Bacteria</taxon>
        <taxon>Pseudomonadati</taxon>
        <taxon>Bacteroidota</taxon>
        <taxon>Sphingobacteriia</taxon>
        <taxon>Sphingobacteriales</taxon>
        <taxon>Sphingobacteriaceae</taxon>
        <taxon>Parapedobacter</taxon>
    </lineage>
</organism>
<feature type="domain" description="Flavoprotein" evidence="6">
    <location>
        <begin position="6"/>
        <end position="175"/>
    </location>
</feature>
<evidence type="ECO:0000259" key="7">
    <source>
        <dbReference type="Pfam" id="PF04127"/>
    </source>
</evidence>
<evidence type="ECO:0000256" key="3">
    <source>
        <dbReference type="HAMAP-Rule" id="MF_02225"/>
    </source>
</evidence>
<dbReference type="GO" id="GO:0010181">
    <property type="term" value="F:FMN binding"/>
    <property type="evidence" value="ECO:0007669"/>
    <property type="project" value="UniProtKB-UniRule"/>
</dbReference>
<dbReference type="Pfam" id="PF04127">
    <property type="entry name" value="DFP"/>
    <property type="match status" value="1"/>
</dbReference>
<feature type="domain" description="DNA/pantothenate metabolism flavoprotein C-terminal" evidence="7">
    <location>
        <begin position="186"/>
        <end position="396"/>
    </location>
</feature>
<dbReference type="UniPathway" id="UPA00241">
    <property type="reaction ID" value="UER00353"/>
</dbReference>
<dbReference type="GO" id="GO:0071513">
    <property type="term" value="C:phosphopantothenoylcysteine decarboxylase complex"/>
    <property type="evidence" value="ECO:0007669"/>
    <property type="project" value="TreeGrafter"/>
</dbReference>
<name>A0A1T5CWH5_9SPHI</name>
<comment type="pathway">
    <text evidence="3 4">Cofactor biosynthesis; coenzyme A biosynthesis; CoA from (R)-pantothenate: step 3/5.</text>
</comment>
<dbReference type="InterPro" id="IPR003382">
    <property type="entry name" value="Flavoprotein"/>
</dbReference>
<keyword evidence="9" id="KW-1185">Reference proteome</keyword>
<comment type="pathway">
    <text evidence="3 4">Cofactor biosynthesis; coenzyme A biosynthesis; CoA from (R)-pantothenate: step 2/5.</text>
</comment>
<comment type="cofactor">
    <cofactor evidence="3">
        <name>FMN</name>
        <dbReference type="ChEBI" id="CHEBI:58210"/>
    </cofactor>
    <text evidence="3">Binds 1 FMN per subunit.</text>
</comment>
<comment type="cofactor">
    <cofactor evidence="3">
        <name>Mg(2+)</name>
        <dbReference type="ChEBI" id="CHEBI:18420"/>
    </cofactor>
</comment>
<dbReference type="NCBIfam" id="TIGR00521">
    <property type="entry name" value="coaBC_dfp"/>
    <property type="match status" value="1"/>
</dbReference>
<feature type="binding site" evidence="3">
    <location>
        <position position="279"/>
    </location>
    <ligand>
        <name>CTP</name>
        <dbReference type="ChEBI" id="CHEBI:37563"/>
    </ligand>
</feature>
<feature type="binding site" evidence="3">
    <location>
        <position position="325"/>
    </location>
    <ligand>
        <name>CTP</name>
        <dbReference type="ChEBI" id="CHEBI:37563"/>
    </ligand>
</feature>
<comment type="catalytic activity">
    <reaction evidence="3 4">
        <text>(R)-4'-phosphopantothenate + L-cysteine + CTP = N-[(R)-4-phosphopantothenoyl]-L-cysteine + CMP + diphosphate + H(+)</text>
        <dbReference type="Rhea" id="RHEA:19397"/>
        <dbReference type="ChEBI" id="CHEBI:10986"/>
        <dbReference type="ChEBI" id="CHEBI:15378"/>
        <dbReference type="ChEBI" id="CHEBI:33019"/>
        <dbReference type="ChEBI" id="CHEBI:35235"/>
        <dbReference type="ChEBI" id="CHEBI:37563"/>
        <dbReference type="ChEBI" id="CHEBI:59458"/>
        <dbReference type="ChEBI" id="CHEBI:60377"/>
        <dbReference type="EC" id="6.3.2.5"/>
    </reaction>
</comment>
<dbReference type="Pfam" id="PF02441">
    <property type="entry name" value="Flavoprotein"/>
    <property type="match status" value="1"/>
</dbReference>
<keyword evidence="3 4" id="KW-0288">FMN</keyword>
<evidence type="ECO:0000256" key="2">
    <source>
        <dbReference type="ARBA" id="ARBA00023239"/>
    </source>
</evidence>
<keyword evidence="3" id="KW-0479">Metal-binding</keyword>
<feature type="binding site" evidence="3">
    <location>
        <position position="339"/>
    </location>
    <ligand>
        <name>CTP</name>
        <dbReference type="ChEBI" id="CHEBI:37563"/>
    </ligand>
</feature>
<dbReference type="OrthoDB" id="9802554at2"/>